<dbReference type="EMBL" id="CM042012">
    <property type="protein sequence ID" value="KAI3749632.1"/>
    <property type="molecule type" value="Genomic_DNA"/>
</dbReference>
<protein>
    <submittedName>
        <fullName evidence="1">Uncharacterized protein</fullName>
    </submittedName>
</protein>
<accession>A0ACB9DST2</accession>
<reference evidence="1 2" key="2">
    <citation type="journal article" date="2022" name="Mol. Ecol. Resour.">
        <title>The genomes of chicory, endive, great burdock and yacon provide insights into Asteraceae paleo-polyploidization history and plant inulin production.</title>
        <authorList>
            <person name="Fan W."/>
            <person name="Wang S."/>
            <person name="Wang H."/>
            <person name="Wang A."/>
            <person name="Jiang F."/>
            <person name="Liu H."/>
            <person name="Zhao H."/>
            <person name="Xu D."/>
            <person name="Zhang Y."/>
        </authorList>
    </citation>
    <scope>NUCLEOTIDE SEQUENCE [LARGE SCALE GENOMIC DNA]</scope>
    <source>
        <strain evidence="2">cv. Punajuju</strain>
        <tissue evidence="1">Leaves</tissue>
    </source>
</reference>
<evidence type="ECO:0000313" key="1">
    <source>
        <dbReference type="EMBL" id="KAI3749632.1"/>
    </source>
</evidence>
<evidence type="ECO:0000313" key="2">
    <source>
        <dbReference type="Proteomes" id="UP001055811"/>
    </source>
</evidence>
<organism evidence="1 2">
    <name type="scientific">Cichorium intybus</name>
    <name type="common">Chicory</name>
    <dbReference type="NCBI Taxonomy" id="13427"/>
    <lineage>
        <taxon>Eukaryota</taxon>
        <taxon>Viridiplantae</taxon>
        <taxon>Streptophyta</taxon>
        <taxon>Embryophyta</taxon>
        <taxon>Tracheophyta</taxon>
        <taxon>Spermatophyta</taxon>
        <taxon>Magnoliopsida</taxon>
        <taxon>eudicotyledons</taxon>
        <taxon>Gunneridae</taxon>
        <taxon>Pentapetalae</taxon>
        <taxon>asterids</taxon>
        <taxon>campanulids</taxon>
        <taxon>Asterales</taxon>
        <taxon>Asteraceae</taxon>
        <taxon>Cichorioideae</taxon>
        <taxon>Cichorieae</taxon>
        <taxon>Cichoriinae</taxon>
        <taxon>Cichorium</taxon>
    </lineage>
</organism>
<dbReference type="Proteomes" id="UP001055811">
    <property type="component" value="Linkage Group LG04"/>
</dbReference>
<keyword evidence="2" id="KW-1185">Reference proteome</keyword>
<comment type="caution">
    <text evidence="1">The sequence shown here is derived from an EMBL/GenBank/DDBJ whole genome shotgun (WGS) entry which is preliminary data.</text>
</comment>
<name>A0ACB9DST2_CICIN</name>
<proteinExistence type="predicted"/>
<sequence>MGTSTKEKGVLKLVHPGRHVEYHRQSVTAGEIMRSHPRHSITRPDFFKNPYLVVRPESVMVPGQVFYIVPNKTVHKLVKRMNKQFDQLAPQSNESPNTSDYNHSNEMAGRTPISSHQFPNEQEGSSSCAENTRGCLVDDMLDDSDGLTFQARDFYLNRIGSAWATTSTTNYGQQGTNLKSCMKKEGSVRKSQNLRVTFDFSTIKEVQTSNFVLPKYR</sequence>
<gene>
    <name evidence="1" type="ORF">L2E82_20247</name>
</gene>
<reference evidence="2" key="1">
    <citation type="journal article" date="2022" name="Mol. Ecol. Resour.">
        <title>The genomes of chicory, endive, great burdock and yacon provide insights into Asteraceae palaeo-polyploidization history and plant inulin production.</title>
        <authorList>
            <person name="Fan W."/>
            <person name="Wang S."/>
            <person name="Wang H."/>
            <person name="Wang A."/>
            <person name="Jiang F."/>
            <person name="Liu H."/>
            <person name="Zhao H."/>
            <person name="Xu D."/>
            <person name="Zhang Y."/>
        </authorList>
    </citation>
    <scope>NUCLEOTIDE SEQUENCE [LARGE SCALE GENOMIC DNA]</scope>
    <source>
        <strain evidence="2">cv. Punajuju</strain>
    </source>
</reference>